<sequence length="88" mass="9772">MNFVCVLSALSDAKIPEKECLLPLVSKLLSYCIVAASTTVKLPQAHDDYGNWRQIPAFTGTCLKKCLSPSTSSRWPPSSSPRRRIMRC</sequence>
<protein>
    <submittedName>
        <fullName evidence="2">Uncharacterized protein</fullName>
    </submittedName>
</protein>
<reference evidence="2" key="2">
    <citation type="submission" date="2018-03" db="EMBL/GenBank/DDBJ databases">
        <title>The Triticum urartu genome reveals the dynamic nature of wheat genome evolution.</title>
        <authorList>
            <person name="Ling H."/>
            <person name="Ma B."/>
            <person name="Shi X."/>
            <person name="Liu H."/>
            <person name="Dong L."/>
            <person name="Sun H."/>
            <person name="Cao Y."/>
            <person name="Gao Q."/>
            <person name="Zheng S."/>
            <person name="Li Y."/>
            <person name="Yu Y."/>
            <person name="Du H."/>
            <person name="Qi M."/>
            <person name="Li Y."/>
            <person name="Yu H."/>
            <person name="Cui Y."/>
            <person name="Wang N."/>
            <person name="Chen C."/>
            <person name="Wu H."/>
            <person name="Zhao Y."/>
            <person name="Zhang J."/>
            <person name="Li Y."/>
            <person name="Zhou W."/>
            <person name="Zhang B."/>
            <person name="Hu W."/>
            <person name="Eijk M."/>
            <person name="Tang J."/>
            <person name="Witsenboer H."/>
            <person name="Zhao S."/>
            <person name="Li Z."/>
            <person name="Zhang A."/>
            <person name="Wang D."/>
            <person name="Liang C."/>
        </authorList>
    </citation>
    <scope>NUCLEOTIDE SEQUENCE [LARGE SCALE GENOMIC DNA]</scope>
    <source>
        <strain evidence="2">cv. G1812</strain>
    </source>
</reference>
<dbReference type="EnsemblPlants" id="TuG1812G0700000360.01.T01">
    <property type="protein sequence ID" value="TuG1812G0700000360.01.T01"/>
    <property type="gene ID" value="TuG1812G0700000360.01"/>
</dbReference>
<dbReference type="Proteomes" id="UP000015106">
    <property type="component" value="Chromosome 7"/>
</dbReference>
<feature type="region of interest" description="Disordered" evidence="1">
    <location>
        <begin position="69"/>
        <end position="88"/>
    </location>
</feature>
<name>A0A8R7QUY4_TRIUA</name>
<reference evidence="2" key="3">
    <citation type="submission" date="2022-06" db="UniProtKB">
        <authorList>
            <consortium name="EnsemblPlants"/>
        </authorList>
    </citation>
    <scope>IDENTIFICATION</scope>
</reference>
<dbReference type="Gramene" id="TuG1812G0700000360.01.T01">
    <property type="protein sequence ID" value="TuG1812G0700000360.01.T01"/>
    <property type="gene ID" value="TuG1812G0700000360.01"/>
</dbReference>
<proteinExistence type="predicted"/>
<reference evidence="3" key="1">
    <citation type="journal article" date="2013" name="Nature">
        <title>Draft genome of the wheat A-genome progenitor Triticum urartu.</title>
        <authorList>
            <person name="Ling H.Q."/>
            <person name="Zhao S."/>
            <person name="Liu D."/>
            <person name="Wang J."/>
            <person name="Sun H."/>
            <person name="Zhang C."/>
            <person name="Fan H."/>
            <person name="Li D."/>
            <person name="Dong L."/>
            <person name="Tao Y."/>
            <person name="Gao C."/>
            <person name="Wu H."/>
            <person name="Li Y."/>
            <person name="Cui Y."/>
            <person name="Guo X."/>
            <person name="Zheng S."/>
            <person name="Wang B."/>
            <person name="Yu K."/>
            <person name="Liang Q."/>
            <person name="Yang W."/>
            <person name="Lou X."/>
            <person name="Chen J."/>
            <person name="Feng M."/>
            <person name="Jian J."/>
            <person name="Zhang X."/>
            <person name="Luo G."/>
            <person name="Jiang Y."/>
            <person name="Liu J."/>
            <person name="Wang Z."/>
            <person name="Sha Y."/>
            <person name="Zhang B."/>
            <person name="Wu H."/>
            <person name="Tang D."/>
            <person name="Shen Q."/>
            <person name="Xue P."/>
            <person name="Zou S."/>
            <person name="Wang X."/>
            <person name="Liu X."/>
            <person name="Wang F."/>
            <person name="Yang Y."/>
            <person name="An X."/>
            <person name="Dong Z."/>
            <person name="Zhang K."/>
            <person name="Zhang X."/>
            <person name="Luo M.C."/>
            <person name="Dvorak J."/>
            <person name="Tong Y."/>
            <person name="Wang J."/>
            <person name="Yang H."/>
            <person name="Li Z."/>
            <person name="Wang D."/>
            <person name="Zhang A."/>
            <person name="Wang J."/>
        </authorList>
    </citation>
    <scope>NUCLEOTIDE SEQUENCE</scope>
    <source>
        <strain evidence="3">cv. G1812</strain>
    </source>
</reference>
<evidence type="ECO:0000313" key="2">
    <source>
        <dbReference type="EnsemblPlants" id="TuG1812G0700000360.01.T01"/>
    </source>
</evidence>
<accession>A0A8R7QUY4</accession>
<organism evidence="2 3">
    <name type="scientific">Triticum urartu</name>
    <name type="common">Red wild einkorn</name>
    <name type="synonym">Crithodium urartu</name>
    <dbReference type="NCBI Taxonomy" id="4572"/>
    <lineage>
        <taxon>Eukaryota</taxon>
        <taxon>Viridiplantae</taxon>
        <taxon>Streptophyta</taxon>
        <taxon>Embryophyta</taxon>
        <taxon>Tracheophyta</taxon>
        <taxon>Spermatophyta</taxon>
        <taxon>Magnoliopsida</taxon>
        <taxon>Liliopsida</taxon>
        <taxon>Poales</taxon>
        <taxon>Poaceae</taxon>
        <taxon>BOP clade</taxon>
        <taxon>Pooideae</taxon>
        <taxon>Triticodae</taxon>
        <taxon>Triticeae</taxon>
        <taxon>Triticinae</taxon>
        <taxon>Triticum</taxon>
    </lineage>
</organism>
<dbReference type="AlphaFoldDB" id="A0A8R7QUY4"/>
<evidence type="ECO:0000256" key="1">
    <source>
        <dbReference type="SAM" id="MobiDB-lite"/>
    </source>
</evidence>
<evidence type="ECO:0000313" key="3">
    <source>
        <dbReference type="Proteomes" id="UP000015106"/>
    </source>
</evidence>
<keyword evidence="3" id="KW-1185">Reference proteome</keyword>